<evidence type="ECO:0008006" key="4">
    <source>
        <dbReference type="Google" id="ProtNLM"/>
    </source>
</evidence>
<dbReference type="STRING" id="666681.M301_1961"/>
<dbReference type="InterPro" id="IPR052894">
    <property type="entry name" value="AsmA-related"/>
</dbReference>
<evidence type="ECO:0000313" key="2">
    <source>
        <dbReference type="EMBL" id="ADI30333.1"/>
    </source>
</evidence>
<evidence type="ECO:0000256" key="1">
    <source>
        <dbReference type="SAM" id="Phobius"/>
    </source>
</evidence>
<keyword evidence="1" id="KW-0812">Transmembrane</keyword>
<dbReference type="HOGENOM" id="CLU_005680_1_0_4"/>
<dbReference type="GO" id="GO:0005886">
    <property type="term" value="C:plasma membrane"/>
    <property type="evidence" value="ECO:0007669"/>
    <property type="project" value="TreeGrafter"/>
</dbReference>
<feature type="transmembrane region" description="Helical" evidence="1">
    <location>
        <begin position="12"/>
        <end position="36"/>
    </location>
</feature>
<protein>
    <recommendedName>
        <fullName evidence="4">OmpA-like domain-containing protein</fullName>
    </recommendedName>
</protein>
<dbReference type="Pfam" id="PF05359">
    <property type="entry name" value="DUF748"/>
    <property type="match status" value="1"/>
</dbReference>
<dbReference type="OrthoDB" id="9757969at2"/>
<organism evidence="2 3">
    <name type="scientific">Methylotenera versatilis (strain 301)</name>
    <dbReference type="NCBI Taxonomy" id="666681"/>
    <lineage>
        <taxon>Bacteria</taxon>
        <taxon>Pseudomonadati</taxon>
        <taxon>Pseudomonadota</taxon>
        <taxon>Betaproteobacteria</taxon>
        <taxon>Nitrosomonadales</taxon>
        <taxon>Methylophilaceae</taxon>
        <taxon>Methylotenera</taxon>
    </lineage>
</organism>
<dbReference type="PANTHER" id="PTHR30441:SF8">
    <property type="entry name" value="DUF748 DOMAIN-CONTAINING PROTEIN"/>
    <property type="match status" value="1"/>
</dbReference>
<evidence type="ECO:0000313" key="3">
    <source>
        <dbReference type="Proteomes" id="UP000000383"/>
    </source>
</evidence>
<keyword evidence="3" id="KW-1185">Reference proteome</keyword>
<dbReference type="eggNOG" id="COG2982">
    <property type="taxonomic scope" value="Bacteria"/>
</dbReference>
<reference evidence="3" key="1">
    <citation type="submission" date="2010-05" db="EMBL/GenBank/DDBJ databases">
        <title>Complete sequence of Methylotenera sp. 301.</title>
        <authorList>
            <person name="Lucas S."/>
            <person name="Copeland A."/>
            <person name="Lapidus A."/>
            <person name="Cheng J.-F."/>
            <person name="Bruce D."/>
            <person name="Goodwin L."/>
            <person name="Pitluck S."/>
            <person name="Clum A."/>
            <person name="Land M."/>
            <person name="Hauser L."/>
            <person name="Kyrpides N."/>
            <person name="Ivanova N."/>
            <person name="Chistoservova L."/>
            <person name="Kalyuzhnaya M."/>
            <person name="Woyke T."/>
        </authorList>
    </citation>
    <scope>NUCLEOTIDE SEQUENCE [LARGE SCALE GENOMIC DNA]</scope>
    <source>
        <strain evidence="3">301</strain>
    </source>
</reference>
<keyword evidence="1" id="KW-0472">Membrane</keyword>
<dbReference type="InterPro" id="IPR008023">
    <property type="entry name" value="DUF748"/>
</dbReference>
<dbReference type="EMBL" id="CP002056">
    <property type="protein sequence ID" value="ADI30333.1"/>
    <property type="molecule type" value="Genomic_DNA"/>
</dbReference>
<reference evidence="2 3" key="2">
    <citation type="journal article" date="2011" name="J. Bacteriol.">
        <title>Genomes of three methylotrophs from a single niche uncover genetic and metabolic divergence of Methylophilaceae.</title>
        <authorList>
            <person name="Lapidus A."/>
            <person name="Clum A."/>
            <person name="Labutti K."/>
            <person name="Kaluzhnaya M.G."/>
            <person name="Lim S."/>
            <person name="Beck D.A."/>
            <person name="Glavina Del Rio T."/>
            <person name="Nolan M."/>
            <person name="Mavromatis K."/>
            <person name="Huntemann M."/>
            <person name="Lucas S."/>
            <person name="Lidstrom M.E."/>
            <person name="Ivanova N."/>
            <person name="Chistoserdova L."/>
        </authorList>
    </citation>
    <scope>NUCLEOTIDE SEQUENCE [LARGE SCALE GENOMIC DNA]</scope>
    <source>
        <strain evidence="2 3">301</strain>
    </source>
</reference>
<sequence length="1211" mass="130413">MFSLVKQKVLQFLVTLPAKIFAGLFIFYCLFGYFAVNPLAKKLVPWIAEKKLASIGSVGKVTFDPLRLKATVENFKLTEKSGAPLAGFAKLVVDFEASGIFKRAWKFKEISLVDPQALIAISPQGKLNWADLIAKLNEDKTPPDDTIPRLIIQQLSVKLGNIDYVDASRATPLKAAITPLDFELGQFSTLPQDRGNYLIAANFPEQGGTLKWKGNIGVNPVASKGFVALDGVKIAKLMNIAKGVYLPLTVSQGDAQTSFEYNFSLPNNKPKLVLNNVALNLNSVVGDAPNAKVSLKQANLTIPRLDFVMNNAPQLQFQDLNMKFSGFEINSGSQSLLVLPQVAVNHVSMDLAARNAKVGQVLLPQGSVSAVMGKTGTVNWQQAFAAPTNESEPAKAASTQPSLAKTANTTEVEAPFTLEIADVQLQHWKLAYLDQTFLNPLQTNVADFNLSLALAMPKGEIAITQIQSKAIGISAKSTANKQVASLDNVQLSDGEVLIAEQKVSIPSVIFSGLKTQIIKETNKPLNWQTILAPATSSVNNTVANKTSNKADWAVSLKKVALENASFHIEDRSLTSPVVMDVEKINAEMRDSSLDLKKALPIKVDFKVKQGGQFSTQGKLTPLPFAANLDVKLNQLSLIPFAPYINQFALLTLNQGAADLTGKLAVKNSKALALSFNGGFDVNHLNVVEEISGAPFLSWERLGSRSLQVSLAPNRLQMAELQIVKPVGKFIINQDKSMNVTKFLRNQPATVPVAPTKVVAVAAEHKALPASNGMLDGAKSLIASKAKTADDKSFAPPPLTASTQEEAFPVNIETVRIDNAALEFADLSLVPQFGTNIHSLTGVINGVSTNAASTAQVELDGRVDDYGAARIRGSLQPFNVTNFTDLKLSFTNIEMNRLTPYSGKFAGRRIDSGKLSVDLEYKIKQRQLAGENKFVINKLKLGEKIKSADAADLPLDLAIAILEDSDGVIDLELPITGSLDDPQFSYGSIVWKAIRNVLGKIVTAPFRALGKLFGGSGDKLEAITFEAGGAVLSPPELEKIKMVSTALAKRQGLALGIVPAYDEALDIPAIQEHTVRSKVAEEMGLTLAEGQAAGPIDLNNAKAQKAIDNLYDTLTKKSLLKKLASKLEKPKEGHYEETVQKLTASIQVTDTDLQALAKSRGEAIQKALLAAGVSADRIHIDAPEKHKGDGNAKDINTRLTLDVNQKVSVKAE</sequence>
<dbReference type="Proteomes" id="UP000000383">
    <property type="component" value="Chromosome"/>
</dbReference>
<accession>D7DJX2</accession>
<keyword evidence="1" id="KW-1133">Transmembrane helix</keyword>
<gene>
    <name evidence="2" type="ordered locus">M301_1961</name>
</gene>
<dbReference type="AlphaFoldDB" id="D7DJX2"/>
<dbReference type="KEGG" id="meh:M301_1961"/>
<name>D7DJX2_METV0</name>
<dbReference type="PANTHER" id="PTHR30441">
    <property type="entry name" value="DUF748 DOMAIN-CONTAINING PROTEIN"/>
    <property type="match status" value="1"/>
</dbReference>
<dbReference type="GO" id="GO:0090313">
    <property type="term" value="P:regulation of protein targeting to membrane"/>
    <property type="evidence" value="ECO:0007669"/>
    <property type="project" value="TreeGrafter"/>
</dbReference>
<dbReference type="RefSeq" id="WP_013148645.1">
    <property type="nucleotide sequence ID" value="NC_014207.1"/>
</dbReference>
<proteinExistence type="predicted"/>